<sequence length="202" mass="23829">MYIGPWQEYKLAHVIKIKNDLYEGNLNQQTKLTEKSLKTHNDRIITTDSTTTNRSFFSENLQRQYPRFNVDTYYKQWKHVENILTKSVATNIILNKPPIPKSIRQKQGKSFQAQRIKKMRTVYSLEDKKELKLPSINHPQIKIHEEKLEKNVILPSLYNKKHEEILDEIEENQIDGLLQWVKELPEELSLGSSDMNSHGMIL</sequence>
<proteinExistence type="predicted"/>
<dbReference type="EMBL" id="MPUH01000927">
    <property type="protein sequence ID" value="OMJ72132.1"/>
    <property type="molecule type" value="Genomic_DNA"/>
</dbReference>
<keyword evidence="2" id="KW-1185">Reference proteome</keyword>
<protein>
    <submittedName>
        <fullName evidence="1">Uncharacterized protein</fullName>
    </submittedName>
</protein>
<accession>A0A1R2B5T7</accession>
<dbReference type="AlphaFoldDB" id="A0A1R2B5T7"/>
<dbReference type="Proteomes" id="UP000187209">
    <property type="component" value="Unassembled WGS sequence"/>
</dbReference>
<dbReference type="OrthoDB" id="322640at2759"/>
<evidence type="ECO:0000313" key="1">
    <source>
        <dbReference type="EMBL" id="OMJ72132.1"/>
    </source>
</evidence>
<evidence type="ECO:0000313" key="2">
    <source>
        <dbReference type="Proteomes" id="UP000187209"/>
    </source>
</evidence>
<name>A0A1R2B5T7_9CILI</name>
<reference evidence="1 2" key="1">
    <citation type="submission" date="2016-11" db="EMBL/GenBank/DDBJ databases">
        <title>The macronuclear genome of Stentor coeruleus: a giant cell with tiny introns.</title>
        <authorList>
            <person name="Slabodnick M."/>
            <person name="Ruby J.G."/>
            <person name="Reiff S.B."/>
            <person name="Swart E.C."/>
            <person name="Gosai S."/>
            <person name="Prabakaran S."/>
            <person name="Witkowska E."/>
            <person name="Larue G.E."/>
            <person name="Fisher S."/>
            <person name="Freeman R.M."/>
            <person name="Gunawardena J."/>
            <person name="Chu W."/>
            <person name="Stover N.A."/>
            <person name="Gregory B.D."/>
            <person name="Nowacki M."/>
            <person name="Derisi J."/>
            <person name="Roy S.W."/>
            <person name="Marshall W.F."/>
            <person name="Sood P."/>
        </authorList>
    </citation>
    <scope>NUCLEOTIDE SEQUENCE [LARGE SCALE GENOMIC DNA]</scope>
    <source>
        <strain evidence="1">WM001</strain>
    </source>
</reference>
<gene>
    <name evidence="1" type="ORF">SteCoe_29491</name>
</gene>
<comment type="caution">
    <text evidence="1">The sequence shown here is derived from an EMBL/GenBank/DDBJ whole genome shotgun (WGS) entry which is preliminary data.</text>
</comment>
<organism evidence="1 2">
    <name type="scientific">Stentor coeruleus</name>
    <dbReference type="NCBI Taxonomy" id="5963"/>
    <lineage>
        <taxon>Eukaryota</taxon>
        <taxon>Sar</taxon>
        <taxon>Alveolata</taxon>
        <taxon>Ciliophora</taxon>
        <taxon>Postciliodesmatophora</taxon>
        <taxon>Heterotrichea</taxon>
        <taxon>Heterotrichida</taxon>
        <taxon>Stentoridae</taxon>
        <taxon>Stentor</taxon>
    </lineage>
</organism>